<keyword evidence="3 7" id="KW-0645">Protease</keyword>
<dbReference type="SUPFAM" id="SSF53474">
    <property type="entry name" value="alpha/beta-Hydrolases"/>
    <property type="match status" value="1"/>
</dbReference>
<evidence type="ECO:0000256" key="4">
    <source>
        <dbReference type="ARBA" id="ARBA00022729"/>
    </source>
</evidence>
<gene>
    <name evidence="8" type="ORF">M501DRAFT_931652</name>
</gene>
<dbReference type="PROSITE" id="PS51257">
    <property type="entry name" value="PROKAR_LIPOPROTEIN"/>
    <property type="match status" value="1"/>
</dbReference>
<evidence type="ECO:0000256" key="6">
    <source>
        <dbReference type="ARBA" id="ARBA00023180"/>
    </source>
</evidence>
<keyword evidence="2 7" id="KW-0121">Carboxypeptidase</keyword>
<dbReference type="InterPro" id="IPR033124">
    <property type="entry name" value="Ser_caboxypep_his_AS"/>
</dbReference>
<sequence>MRVLNLFSIATLATVACAKSDRLITRSRPDFVHPKRTVPNSRPEEVVKRQSDFIIPQNENTTKFAVNGTAIPEVDFDVGESYAGLLPISEDDPRELYFWFFPSSNPDASEEILLWLNGGPGCSSLEGFFQENGPVLWQYGTFKPVKNPWTWVNLTNIVWVEQPVGTGFSQGNATATSTEEAAKEFLGFWKNFIDTFELHNRKVYIAGESYAGIYIPWIAKEMLDQEDTTYYNLTGTLIYDPTMTYSAIEQQIPVVPYVDRWQGLFNLNESFLEDIHNRADECGYTDFYDTYLTYPPPGPFPTLPPNDTAPGCDLWTDIYYAASLTNPCFDIYQIATTCPLLWDVLGFPGSFGYIPDGAFVYFNRTDVQKAINAPIQEWEECSNGVLDIDTSTPPGLGVLPSVIERSQRTIIGFGNLDYILMSEGALMMIQNLTWGGMQGFQEKPCDPFFVPYHADVPLDSLASAGIMGTTHTERGLTWVETHLSGHMAPQYAPSAAFRQVEFLLGRIDSLSEQTNFVGQEGDFGNGFEFITANVSETDSEEFGVAGFRS</sequence>
<dbReference type="AlphaFoldDB" id="A0A9P4SCM4"/>
<dbReference type="Pfam" id="PF00450">
    <property type="entry name" value="Peptidase_S10"/>
    <property type="match status" value="1"/>
</dbReference>
<dbReference type="EC" id="3.4.16.-" evidence="7"/>
<dbReference type="EMBL" id="MU006093">
    <property type="protein sequence ID" value="KAF2840231.1"/>
    <property type="molecule type" value="Genomic_DNA"/>
</dbReference>
<proteinExistence type="inferred from homology"/>
<evidence type="ECO:0000313" key="9">
    <source>
        <dbReference type="Proteomes" id="UP000799429"/>
    </source>
</evidence>
<keyword evidence="5 7" id="KW-0378">Hydrolase</keyword>
<dbReference type="InterPro" id="IPR018202">
    <property type="entry name" value="Ser_caboxypep_ser_AS"/>
</dbReference>
<protein>
    <recommendedName>
        <fullName evidence="7">Carboxypeptidase</fullName>
        <ecNumber evidence="7">3.4.16.-</ecNumber>
    </recommendedName>
</protein>
<dbReference type="FunFam" id="3.40.50.1820:FF:000118">
    <property type="entry name" value="Carboxypeptidase"/>
    <property type="match status" value="1"/>
</dbReference>
<keyword evidence="6" id="KW-0325">Glycoprotein</keyword>
<evidence type="ECO:0000256" key="3">
    <source>
        <dbReference type="ARBA" id="ARBA00022670"/>
    </source>
</evidence>
<organism evidence="8 9">
    <name type="scientific">Patellaria atrata CBS 101060</name>
    <dbReference type="NCBI Taxonomy" id="1346257"/>
    <lineage>
        <taxon>Eukaryota</taxon>
        <taxon>Fungi</taxon>
        <taxon>Dikarya</taxon>
        <taxon>Ascomycota</taxon>
        <taxon>Pezizomycotina</taxon>
        <taxon>Dothideomycetes</taxon>
        <taxon>Dothideomycetes incertae sedis</taxon>
        <taxon>Patellariales</taxon>
        <taxon>Patellariaceae</taxon>
        <taxon>Patellaria</taxon>
    </lineage>
</organism>
<dbReference type="PROSITE" id="PS00131">
    <property type="entry name" value="CARBOXYPEPT_SER_SER"/>
    <property type="match status" value="1"/>
</dbReference>
<dbReference type="PRINTS" id="PR00724">
    <property type="entry name" value="CRBOXYPTASEC"/>
</dbReference>
<dbReference type="InterPro" id="IPR001563">
    <property type="entry name" value="Peptidase_S10"/>
</dbReference>
<evidence type="ECO:0000256" key="5">
    <source>
        <dbReference type="ARBA" id="ARBA00022801"/>
    </source>
</evidence>
<feature type="chain" id="PRO_5040547109" description="Carboxypeptidase" evidence="7">
    <location>
        <begin position="19"/>
        <end position="549"/>
    </location>
</feature>
<keyword evidence="4 7" id="KW-0732">Signal</keyword>
<dbReference type="PANTHER" id="PTHR11802">
    <property type="entry name" value="SERINE PROTEASE FAMILY S10 SERINE CARBOXYPEPTIDASE"/>
    <property type="match status" value="1"/>
</dbReference>
<dbReference type="OrthoDB" id="443318at2759"/>
<dbReference type="PROSITE" id="PS00560">
    <property type="entry name" value="CARBOXYPEPT_SER_HIS"/>
    <property type="match status" value="1"/>
</dbReference>
<dbReference type="InterPro" id="IPR029058">
    <property type="entry name" value="AB_hydrolase_fold"/>
</dbReference>
<feature type="signal peptide" evidence="7">
    <location>
        <begin position="1"/>
        <end position="18"/>
    </location>
</feature>
<comment type="similarity">
    <text evidence="1 7">Belongs to the peptidase S10 family.</text>
</comment>
<accession>A0A9P4SCM4</accession>
<evidence type="ECO:0000256" key="1">
    <source>
        <dbReference type="ARBA" id="ARBA00009431"/>
    </source>
</evidence>
<keyword evidence="9" id="KW-1185">Reference proteome</keyword>
<reference evidence="8" key="1">
    <citation type="journal article" date="2020" name="Stud. Mycol.">
        <title>101 Dothideomycetes genomes: a test case for predicting lifestyles and emergence of pathogens.</title>
        <authorList>
            <person name="Haridas S."/>
            <person name="Albert R."/>
            <person name="Binder M."/>
            <person name="Bloem J."/>
            <person name="Labutti K."/>
            <person name="Salamov A."/>
            <person name="Andreopoulos B."/>
            <person name="Baker S."/>
            <person name="Barry K."/>
            <person name="Bills G."/>
            <person name="Bluhm B."/>
            <person name="Cannon C."/>
            <person name="Castanera R."/>
            <person name="Culley D."/>
            <person name="Daum C."/>
            <person name="Ezra D."/>
            <person name="Gonzalez J."/>
            <person name="Henrissat B."/>
            <person name="Kuo A."/>
            <person name="Liang C."/>
            <person name="Lipzen A."/>
            <person name="Lutzoni F."/>
            <person name="Magnuson J."/>
            <person name="Mondo S."/>
            <person name="Nolan M."/>
            <person name="Ohm R."/>
            <person name="Pangilinan J."/>
            <person name="Park H.-J."/>
            <person name="Ramirez L."/>
            <person name="Alfaro M."/>
            <person name="Sun H."/>
            <person name="Tritt A."/>
            <person name="Yoshinaga Y."/>
            <person name="Zwiers L.-H."/>
            <person name="Turgeon B."/>
            <person name="Goodwin S."/>
            <person name="Spatafora J."/>
            <person name="Crous P."/>
            <person name="Grigoriev I."/>
        </authorList>
    </citation>
    <scope>NUCLEOTIDE SEQUENCE</scope>
    <source>
        <strain evidence="8">CBS 101060</strain>
    </source>
</reference>
<dbReference type="GO" id="GO:0004185">
    <property type="term" value="F:serine-type carboxypeptidase activity"/>
    <property type="evidence" value="ECO:0007669"/>
    <property type="project" value="UniProtKB-UniRule"/>
</dbReference>
<comment type="caution">
    <text evidence="8">The sequence shown here is derived from an EMBL/GenBank/DDBJ whole genome shotgun (WGS) entry which is preliminary data.</text>
</comment>
<evidence type="ECO:0000256" key="2">
    <source>
        <dbReference type="ARBA" id="ARBA00022645"/>
    </source>
</evidence>
<evidence type="ECO:0000313" key="8">
    <source>
        <dbReference type="EMBL" id="KAF2840231.1"/>
    </source>
</evidence>
<dbReference type="PANTHER" id="PTHR11802:SF479">
    <property type="entry name" value="CARBOXYPEPTIDASE"/>
    <property type="match status" value="1"/>
</dbReference>
<dbReference type="GO" id="GO:0006508">
    <property type="term" value="P:proteolysis"/>
    <property type="evidence" value="ECO:0007669"/>
    <property type="project" value="UniProtKB-KW"/>
</dbReference>
<evidence type="ECO:0000256" key="7">
    <source>
        <dbReference type="RuleBase" id="RU361156"/>
    </source>
</evidence>
<dbReference type="Gene3D" id="3.40.50.1820">
    <property type="entry name" value="alpha/beta hydrolase"/>
    <property type="match status" value="1"/>
</dbReference>
<name>A0A9P4SCM4_9PEZI</name>
<dbReference type="Proteomes" id="UP000799429">
    <property type="component" value="Unassembled WGS sequence"/>
</dbReference>